<feature type="signal peptide" evidence="1">
    <location>
        <begin position="1"/>
        <end position="19"/>
    </location>
</feature>
<proteinExistence type="predicted"/>
<evidence type="ECO:0000256" key="1">
    <source>
        <dbReference type="SAM" id="SignalP"/>
    </source>
</evidence>
<dbReference type="EMBL" id="KZ821469">
    <property type="protein sequence ID" value="PYH32101.1"/>
    <property type="molecule type" value="Genomic_DNA"/>
</dbReference>
<feature type="chain" id="PRO_5016415475" description="Heterokaryon incompatibility domain-containing protein" evidence="1">
    <location>
        <begin position="20"/>
        <end position="160"/>
    </location>
</feature>
<dbReference type="GeneID" id="37127843"/>
<evidence type="ECO:0008006" key="4">
    <source>
        <dbReference type="Google" id="ProtNLM"/>
    </source>
</evidence>
<sequence length="160" mass="17645">MLGMLIAAIICCDRVTVLGRDRDNHHLYWGNAARPRGDGNGERWLLLMNIEDSQVTQQYLGDADASTKYLLTHLKRPPSYYCTKKVGRVELEWRGCHIPLAASRILAWAMIMVQGLDAAYITGGSWILGSADGSALLQAMERGGQDMWLLGGVAWAWPGG</sequence>
<organism evidence="2 3">
    <name type="scientific">Aspergillus neoniger (strain CBS 115656)</name>
    <dbReference type="NCBI Taxonomy" id="1448310"/>
    <lineage>
        <taxon>Eukaryota</taxon>
        <taxon>Fungi</taxon>
        <taxon>Dikarya</taxon>
        <taxon>Ascomycota</taxon>
        <taxon>Pezizomycotina</taxon>
        <taxon>Eurotiomycetes</taxon>
        <taxon>Eurotiomycetidae</taxon>
        <taxon>Eurotiales</taxon>
        <taxon>Aspergillaceae</taxon>
        <taxon>Aspergillus</taxon>
        <taxon>Aspergillus subgen. Circumdati</taxon>
    </lineage>
</organism>
<reference evidence="2" key="1">
    <citation type="submission" date="2016-12" db="EMBL/GenBank/DDBJ databases">
        <title>The genomes of Aspergillus section Nigri reveals drivers in fungal speciation.</title>
        <authorList>
            <consortium name="DOE Joint Genome Institute"/>
            <person name="Vesth T.C."/>
            <person name="Nybo J."/>
            <person name="Theobald S."/>
            <person name="Brandl J."/>
            <person name="Frisvad J.C."/>
            <person name="Nielsen K.F."/>
            <person name="Lyhne E.K."/>
            <person name="Kogle M.E."/>
            <person name="Kuo A."/>
            <person name="Riley R."/>
            <person name="Clum A."/>
            <person name="Nolan M."/>
            <person name="Lipzen A."/>
            <person name="Salamov A."/>
            <person name="Henrissat B."/>
            <person name="Wiebenga A."/>
            <person name="De Vries R.P."/>
            <person name="Grigoriev I.V."/>
            <person name="Mortensen U.H."/>
            <person name="Andersen M.R."/>
            <person name="Baker S.E."/>
        </authorList>
    </citation>
    <scope>NUCLEOTIDE SEQUENCE [LARGE SCALE GENOMIC DNA]</scope>
    <source>
        <strain evidence="2">CBS 115656</strain>
    </source>
</reference>
<accession>A0A318YCI5</accession>
<evidence type="ECO:0000313" key="3">
    <source>
        <dbReference type="Proteomes" id="UP000247647"/>
    </source>
</evidence>
<keyword evidence="3" id="KW-1185">Reference proteome</keyword>
<gene>
    <name evidence="2" type="ORF">BO87DRAFT_398750</name>
</gene>
<dbReference type="Proteomes" id="UP000247647">
    <property type="component" value="Unassembled WGS sequence"/>
</dbReference>
<dbReference type="RefSeq" id="XP_025477579.1">
    <property type="nucleotide sequence ID" value="XM_025625387.1"/>
</dbReference>
<protein>
    <recommendedName>
        <fullName evidence="4">Heterokaryon incompatibility domain-containing protein</fullName>
    </recommendedName>
</protein>
<keyword evidence="1" id="KW-0732">Signal</keyword>
<name>A0A318YCI5_ASPNB</name>
<dbReference type="AlphaFoldDB" id="A0A318YCI5"/>
<evidence type="ECO:0000313" key="2">
    <source>
        <dbReference type="EMBL" id="PYH32101.1"/>
    </source>
</evidence>